<evidence type="ECO:0000256" key="2">
    <source>
        <dbReference type="SAM" id="Phobius"/>
    </source>
</evidence>
<dbReference type="Proteomes" id="UP000244005">
    <property type="component" value="Unassembled WGS sequence"/>
</dbReference>
<dbReference type="Gramene" id="Mp1g03780.1">
    <property type="protein sequence ID" value="Mp1g03780.1.cds1"/>
    <property type="gene ID" value="Mp1g03780"/>
</dbReference>
<evidence type="ECO:0000313" key="4">
    <source>
        <dbReference type="Proteomes" id="UP000244005"/>
    </source>
</evidence>
<dbReference type="EMBL" id="KZ772677">
    <property type="protein sequence ID" value="PTQ48610.1"/>
    <property type="molecule type" value="Genomic_DNA"/>
</dbReference>
<evidence type="ECO:0000256" key="1">
    <source>
        <dbReference type="SAM" id="MobiDB-lite"/>
    </source>
</evidence>
<keyword evidence="2" id="KW-0812">Transmembrane</keyword>
<evidence type="ECO:0000313" key="3">
    <source>
        <dbReference type="EMBL" id="PTQ48610.1"/>
    </source>
</evidence>
<dbReference type="AlphaFoldDB" id="A0A2R6XR75"/>
<keyword evidence="2" id="KW-0472">Membrane</keyword>
<feature type="region of interest" description="Disordered" evidence="1">
    <location>
        <begin position="116"/>
        <end position="142"/>
    </location>
</feature>
<feature type="compositionally biased region" description="Polar residues" evidence="1">
    <location>
        <begin position="126"/>
        <end position="142"/>
    </location>
</feature>
<keyword evidence="4" id="KW-1185">Reference proteome</keyword>
<reference evidence="4" key="1">
    <citation type="journal article" date="2017" name="Cell">
        <title>Insights into land plant evolution garnered from the Marchantia polymorpha genome.</title>
        <authorList>
            <person name="Bowman J.L."/>
            <person name="Kohchi T."/>
            <person name="Yamato K.T."/>
            <person name="Jenkins J."/>
            <person name="Shu S."/>
            <person name="Ishizaki K."/>
            <person name="Yamaoka S."/>
            <person name="Nishihama R."/>
            <person name="Nakamura Y."/>
            <person name="Berger F."/>
            <person name="Adam C."/>
            <person name="Aki S.S."/>
            <person name="Althoff F."/>
            <person name="Araki T."/>
            <person name="Arteaga-Vazquez M.A."/>
            <person name="Balasubrmanian S."/>
            <person name="Barry K."/>
            <person name="Bauer D."/>
            <person name="Boehm C.R."/>
            <person name="Briginshaw L."/>
            <person name="Caballero-Perez J."/>
            <person name="Catarino B."/>
            <person name="Chen F."/>
            <person name="Chiyoda S."/>
            <person name="Chovatia M."/>
            <person name="Davies K.M."/>
            <person name="Delmans M."/>
            <person name="Demura T."/>
            <person name="Dierschke T."/>
            <person name="Dolan L."/>
            <person name="Dorantes-Acosta A.E."/>
            <person name="Eklund D.M."/>
            <person name="Florent S.N."/>
            <person name="Flores-Sandoval E."/>
            <person name="Fujiyama A."/>
            <person name="Fukuzawa H."/>
            <person name="Galik B."/>
            <person name="Grimanelli D."/>
            <person name="Grimwood J."/>
            <person name="Grossniklaus U."/>
            <person name="Hamada T."/>
            <person name="Haseloff J."/>
            <person name="Hetherington A.J."/>
            <person name="Higo A."/>
            <person name="Hirakawa Y."/>
            <person name="Hundley H.N."/>
            <person name="Ikeda Y."/>
            <person name="Inoue K."/>
            <person name="Inoue S.I."/>
            <person name="Ishida S."/>
            <person name="Jia Q."/>
            <person name="Kakita M."/>
            <person name="Kanazawa T."/>
            <person name="Kawai Y."/>
            <person name="Kawashima T."/>
            <person name="Kennedy M."/>
            <person name="Kinose K."/>
            <person name="Kinoshita T."/>
            <person name="Kohara Y."/>
            <person name="Koide E."/>
            <person name="Komatsu K."/>
            <person name="Kopischke S."/>
            <person name="Kubo M."/>
            <person name="Kyozuka J."/>
            <person name="Lagercrantz U."/>
            <person name="Lin S.S."/>
            <person name="Lindquist E."/>
            <person name="Lipzen A.M."/>
            <person name="Lu C.W."/>
            <person name="De Luna E."/>
            <person name="Martienssen R.A."/>
            <person name="Minamino N."/>
            <person name="Mizutani M."/>
            <person name="Mizutani M."/>
            <person name="Mochizuki N."/>
            <person name="Monte I."/>
            <person name="Mosher R."/>
            <person name="Nagasaki H."/>
            <person name="Nakagami H."/>
            <person name="Naramoto S."/>
            <person name="Nishitani K."/>
            <person name="Ohtani M."/>
            <person name="Okamoto T."/>
            <person name="Okumura M."/>
            <person name="Phillips J."/>
            <person name="Pollak B."/>
            <person name="Reinders A."/>
            <person name="Rovekamp M."/>
            <person name="Sano R."/>
            <person name="Sawa S."/>
            <person name="Schmid M.W."/>
            <person name="Shirakawa M."/>
            <person name="Solano R."/>
            <person name="Spunde A."/>
            <person name="Suetsugu N."/>
            <person name="Sugano S."/>
            <person name="Sugiyama A."/>
            <person name="Sun R."/>
            <person name="Suzuki Y."/>
            <person name="Takenaka M."/>
            <person name="Takezawa D."/>
            <person name="Tomogane H."/>
            <person name="Tsuzuki M."/>
            <person name="Ueda T."/>
            <person name="Umeda M."/>
            <person name="Ward J.M."/>
            <person name="Watanabe Y."/>
            <person name="Yazaki K."/>
            <person name="Yokoyama R."/>
            <person name="Yoshitake Y."/>
            <person name="Yotsui I."/>
            <person name="Zachgo S."/>
            <person name="Schmutz J."/>
        </authorList>
    </citation>
    <scope>NUCLEOTIDE SEQUENCE [LARGE SCALE GENOMIC DNA]</scope>
    <source>
        <strain evidence="4">Tak-1</strain>
    </source>
</reference>
<organism evidence="3 4">
    <name type="scientific">Marchantia polymorpha</name>
    <name type="common">Common liverwort</name>
    <name type="synonym">Marchantia aquatica</name>
    <dbReference type="NCBI Taxonomy" id="3197"/>
    <lineage>
        <taxon>Eukaryota</taxon>
        <taxon>Viridiplantae</taxon>
        <taxon>Streptophyta</taxon>
        <taxon>Embryophyta</taxon>
        <taxon>Marchantiophyta</taxon>
        <taxon>Marchantiopsida</taxon>
        <taxon>Marchantiidae</taxon>
        <taxon>Marchantiales</taxon>
        <taxon>Marchantiaceae</taxon>
        <taxon>Marchantia</taxon>
    </lineage>
</organism>
<protein>
    <submittedName>
        <fullName evidence="3">Uncharacterized protein</fullName>
    </submittedName>
</protein>
<name>A0A2R6XR75_MARPO</name>
<proteinExistence type="predicted"/>
<sequence>MTQSRSPPIRCTVVSFERGVSRSDIFLWYYGDSSKGFKDLCTGFSFRRDLCSSFALLFINILALCNFYYSSVRAAELLMNKRAKMLVLDEGGAIHVAVRMKTSIHELRQMNRRRCRRMEPSRMSSYSATNYGSLSTGGSPWA</sequence>
<keyword evidence="2" id="KW-1133">Transmembrane helix</keyword>
<feature type="transmembrane region" description="Helical" evidence="2">
    <location>
        <begin position="50"/>
        <end position="69"/>
    </location>
</feature>
<accession>A0A2R6XR75</accession>
<gene>
    <name evidence="3" type="ORF">MARPO_0005s0229</name>
</gene>